<organism evidence="1 2">
    <name type="scientific">Stenotrophomonas aracearum</name>
    <dbReference type="NCBI Taxonomy" id="3003272"/>
    <lineage>
        <taxon>Bacteria</taxon>
        <taxon>Pseudomonadati</taxon>
        <taxon>Pseudomonadota</taxon>
        <taxon>Gammaproteobacteria</taxon>
        <taxon>Lysobacterales</taxon>
        <taxon>Lysobacteraceae</taxon>
        <taxon>Stenotrophomonas</taxon>
    </lineage>
</organism>
<keyword evidence="2" id="KW-1185">Reference proteome</keyword>
<accession>A0ABY9YG99</accession>
<name>A0ABY9YG99_9GAMM</name>
<dbReference type="Proteomes" id="UP001305421">
    <property type="component" value="Chromosome"/>
</dbReference>
<sequence length="173" mass="19004">MKTILSLAAGLTLLLIALSGWHRIDMAGRGYCFEQQRVLAAEEIERAAILHELKKFPPSVPVKTEWLGEGRSVQTWAVPRSAEPFSGVDDYLSRNPGGVQIVQGGAHARAAGLLSRLIGDEFYIVSLRYPVRFSEDGKARTIPHEGFVIVSRCGKVVAVNADDRFANRGVWVC</sequence>
<reference evidence="1 2" key="1">
    <citation type="submission" date="2022-12" db="EMBL/GenBank/DDBJ databases">
        <title>Two new species, Stenotrophomonas aracearum and Stenotrophomonas oahuensis, isolated from Anthurium (Araceae family) in Hawaii.</title>
        <authorList>
            <person name="Chunag S.C."/>
            <person name="Dobhal S."/>
            <person name="Alvarez A."/>
            <person name="Arif M."/>
        </authorList>
    </citation>
    <scope>NUCLEOTIDE SEQUENCE [LARGE SCALE GENOMIC DNA]</scope>
    <source>
        <strain evidence="1 2">A5588</strain>
    </source>
</reference>
<dbReference type="RefSeq" id="WP_311184033.1">
    <property type="nucleotide sequence ID" value="NZ_CP115543.1"/>
</dbReference>
<dbReference type="EMBL" id="CP115543">
    <property type="protein sequence ID" value="WNH49717.1"/>
    <property type="molecule type" value="Genomic_DNA"/>
</dbReference>
<protein>
    <submittedName>
        <fullName evidence="1">Uncharacterized protein</fullName>
    </submittedName>
</protein>
<proteinExistence type="predicted"/>
<evidence type="ECO:0000313" key="1">
    <source>
        <dbReference type="EMBL" id="WNH49717.1"/>
    </source>
</evidence>
<gene>
    <name evidence="1" type="ORF">PDM28_05225</name>
</gene>
<evidence type="ECO:0000313" key="2">
    <source>
        <dbReference type="Proteomes" id="UP001305421"/>
    </source>
</evidence>